<dbReference type="STRING" id="47312.SAMN04489765_2340"/>
<dbReference type="InterPro" id="IPR052164">
    <property type="entry name" value="Anthracycline_SecMetBiosynth"/>
</dbReference>
<dbReference type="InterPro" id="IPR004360">
    <property type="entry name" value="Glyas_Fos-R_dOase_dom"/>
</dbReference>
<feature type="domain" description="VOC" evidence="1">
    <location>
        <begin position="10"/>
        <end position="125"/>
    </location>
</feature>
<evidence type="ECO:0000313" key="2">
    <source>
        <dbReference type="EMBL" id="SDQ91705.1"/>
    </source>
</evidence>
<dbReference type="Pfam" id="PF00903">
    <property type="entry name" value="Glyoxalase"/>
    <property type="match status" value="2"/>
</dbReference>
<gene>
    <name evidence="2" type="ORF">SAMN04489765_2340</name>
</gene>
<accession>A0A1H1ESG2</accession>
<evidence type="ECO:0000313" key="3">
    <source>
        <dbReference type="Proteomes" id="UP000183053"/>
    </source>
</evidence>
<keyword evidence="3" id="KW-1185">Reference proteome</keyword>
<evidence type="ECO:0000259" key="1">
    <source>
        <dbReference type="PROSITE" id="PS51819"/>
    </source>
</evidence>
<dbReference type="InterPro" id="IPR037523">
    <property type="entry name" value="VOC_core"/>
</dbReference>
<dbReference type="PANTHER" id="PTHR33993:SF10">
    <property type="entry name" value="CONSERVED PROTEIN"/>
    <property type="match status" value="1"/>
</dbReference>
<dbReference type="RefSeq" id="WP_068565359.1">
    <property type="nucleotide sequence ID" value="NZ_FNLF01000002.1"/>
</dbReference>
<dbReference type="CDD" id="cd07247">
    <property type="entry name" value="SgaA_N_like"/>
    <property type="match status" value="1"/>
</dbReference>
<dbReference type="Proteomes" id="UP000183053">
    <property type="component" value="Unassembled WGS sequence"/>
</dbReference>
<dbReference type="EMBL" id="FNLF01000002">
    <property type="protein sequence ID" value="SDQ91705.1"/>
    <property type="molecule type" value="Genomic_DNA"/>
</dbReference>
<reference evidence="3" key="1">
    <citation type="submission" date="2016-10" db="EMBL/GenBank/DDBJ databases">
        <authorList>
            <person name="Varghese N."/>
            <person name="Submissions S."/>
        </authorList>
    </citation>
    <scope>NUCLEOTIDE SEQUENCE [LARGE SCALE GENOMIC DNA]</scope>
    <source>
        <strain evidence="3">DSM 44142</strain>
    </source>
</reference>
<sequence>MTAYHAQPGAPVWIDLMTSDVEAAVQFYGAVFGWEADPAGPDFGGYRNFRVNGNLVAGLMAPEDGGEGPGDVWSTYLRTDDAEATLAAAVDAGASIIVPASDVGDLGRFGFFVDPVGAAIGVWQPGTHPGFVERGVPGTPYWFDCMSRSYDSSGAFYRTVFDWTLHEIGSGGKEGSFGPDRYSQVLVGPEGAQDGVAGIMDAAPLFESGVFGEATPSFWQVYLTVEDTAAAERRIVDAGGEILRAAEVTPWATMGSAKDPGGAVFLYATPPEGR</sequence>
<dbReference type="InterPro" id="IPR029068">
    <property type="entry name" value="Glyas_Bleomycin-R_OHBP_Dase"/>
</dbReference>
<proteinExistence type="predicted"/>
<dbReference type="SUPFAM" id="SSF54593">
    <property type="entry name" value="Glyoxalase/Bleomycin resistance protein/Dihydroxybiphenyl dioxygenase"/>
    <property type="match status" value="2"/>
</dbReference>
<dbReference type="Gene3D" id="3.10.180.10">
    <property type="entry name" value="2,3-Dihydroxybiphenyl 1,2-Dioxygenase, domain 1"/>
    <property type="match status" value="2"/>
</dbReference>
<feature type="domain" description="VOC" evidence="1">
    <location>
        <begin position="139"/>
        <end position="274"/>
    </location>
</feature>
<dbReference type="PROSITE" id="PS51819">
    <property type="entry name" value="VOC"/>
    <property type="match status" value="2"/>
</dbReference>
<dbReference type="OrthoDB" id="9793039at2"/>
<protein>
    <recommendedName>
        <fullName evidence="1">VOC domain-containing protein</fullName>
    </recommendedName>
</protein>
<name>A0A1H1ESG2_9ACTN</name>
<organism evidence="2 3">
    <name type="scientific">Tsukamurella pulmonis</name>
    <dbReference type="NCBI Taxonomy" id="47312"/>
    <lineage>
        <taxon>Bacteria</taxon>
        <taxon>Bacillati</taxon>
        <taxon>Actinomycetota</taxon>
        <taxon>Actinomycetes</taxon>
        <taxon>Mycobacteriales</taxon>
        <taxon>Tsukamurellaceae</taxon>
        <taxon>Tsukamurella</taxon>
    </lineage>
</organism>
<dbReference type="PANTHER" id="PTHR33993">
    <property type="entry name" value="GLYOXALASE-RELATED"/>
    <property type="match status" value="1"/>
</dbReference>
<dbReference type="AlphaFoldDB" id="A0A1H1ESG2"/>